<evidence type="ECO:0000256" key="1">
    <source>
        <dbReference type="ARBA" id="ARBA00023002"/>
    </source>
</evidence>
<dbReference type="InterPro" id="IPR020471">
    <property type="entry name" value="AKR"/>
</dbReference>
<dbReference type="PANTHER" id="PTHR43364:SF18">
    <property type="entry name" value="OXIDOREDUCTASE"/>
    <property type="match status" value="1"/>
</dbReference>
<dbReference type="RefSeq" id="WP_353981952.1">
    <property type="nucleotide sequence ID" value="NZ_CP159578.1"/>
</dbReference>
<dbReference type="SUPFAM" id="SSF51430">
    <property type="entry name" value="NAD(P)-linked oxidoreductase"/>
    <property type="match status" value="1"/>
</dbReference>
<dbReference type="AlphaFoldDB" id="A0AB74UJN8"/>
<proteinExistence type="predicted"/>
<dbReference type="Gene3D" id="3.20.20.100">
    <property type="entry name" value="NADP-dependent oxidoreductase domain"/>
    <property type="match status" value="1"/>
</dbReference>
<dbReference type="InterPro" id="IPR023210">
    <property type="entry name" value="NADP_OxRdtase_dom"/>
</dbReference>
<dbReference type="EMBL" id="CP159578">
    <property type="protein sequence ID" value="XCJ81186.1"/>
    <property type="molecule type" value="Genomic_DNA"/>
</dbReference>
<dbReference type="InterPro" id="IPR050523">
    <property type="entry name" value="AKR_Detox_Biosynth"/>
</dbReference>
<name>A0AB74UJN8_9GAMM</name>
<keyword evidence="1" id="KW-0560">Oxidoreductase</keyword>
<dbReference type="Pfam" id="PF00248">
    <property type="entry name" value="Aldo_ket_red"/>
    <property type="match status" value="1"/>
</dbReference>
<feature type="domain" description="NADP-dependent oxidoreductase" evidence="2">
    <location>
        <begin position="18"/>
        <end position="319"/>
    </location>
</feature>
<dbReference type="FunFam" id="3.20.20.100:FF:000004">
    <property type="entry name" value="Oxidoreductase, aldo/keto reductase"/>
    <property type="match status" value="1"/>
</dbReference>
<evidence type="ECO:0000259" key="2">
    <source>
        <dbReference type="Pfam" id="PF00248"/>
    </source>
</evidence>
<dbReference type="GO" id="GO:0005829">
    <property type="term" value="C:cytosol"/>
    <property type="evidence" value="ECO:0007669"/>
    <property type="project" value="UniProtKB-ARBA"/>
</dbReference>
<protein>
    <submittedName>
        <fullName evidence="3">Aldo/keto reductase</fullName>
    </submittedName>
</protein>
<organism evidence="3">
    <name type="scientific">Salinicola endophyticus</name>
    <dbReference type="NCBI Taxonomy" id="1949083"/>
    <lineage>
        <taxon>Bacteria</taxon>
        <taxon>Pseudomonadati</taxon>
        <taxon>Pseudomonadota</taxon>
        <taxon>Gammaproteobacteria</taxon>
        <taxon>Oceanospirillales</taxon>
        <taxon>Halomonadaceae</taxon>
        <taxon>Salinicola</taxon>
    </lineage>
</organism>
<dbReference type="InterPro" id="IPR036812">
    <property type="entry name" value="NAD(P)_OxRdtase_dom_sf"/>
</dbReference>
<reference evidence="3" key="1">
    <citation type="submission" date="2024-06" db="EMBL/GenBank/DDBJ databases">
        <title>Complete genome of Salinicola endophyticus HNIBRBA4755.</title>
        <authorList>
            <person name="Shin S.Y."/>
            <person name="Kang H."/>
            <person name="Song J."/>
        </authorList>
    </citation>
    <scope>NUCLEOTIDE SEQUENCE</scope>
    <source>
        <strain evidence="3">HNIBRBA4755</strain>
    </source>
</reference>
<sequence>MSMQYRPLGNSGLMVSSLTLGTVPFGGSHGFEKAASVDVKGARRLLDIAFEAGVNLVDTADLYSHGQAEEITAKALGDKRQDIILATKGRSPLGDDPNASGASRYHLIRAVEASLKRLGTDHIDLYQIHNWDGVTPVEETLEALHHLVTSGKVRYWGTSNYTGWQMMKTLGKAELHGLTKPISQQIYYTPESREAEYELMPLALDQNLGSLIWGPLGEGFLTGKVRRGQPTPPDTRQGNGWPEPYVHDMERAYDIIEALIAIGEAHDCSPARVCLAWLKDRPGVTSLIVGARSEAHLQDNLAAVELTLSEAEQRQLEQLTRPAPLYPYWHRVVAGMDRLDPAEKPFLDGYAETIKHRSDDRAADV</sequence>
<dbReference type="PANTHER" id="PTHR43364">
    <property type="entry name" value="NADH-SPECIFIC METHYLGLYOXAL REDUCTASE-RELATED"/>
    <property type="match status" value="1"/>
</dbReference>
<dbReference type="GO" id="GO:0016491">
    <property type="term" value="F:oxidoreductase activity"/>
    <property type="evidence" value="ECO:0007669"/>
    <property type="project" value="UniProtKB-KW"/>
</dbReference>
<accession>A0AB74UJN8</accession>
<dbReference type="PRINTS" id="PR00069">
    <property type="entry name" value="ALDKETRDTASE"/>
</dbReference>
<dbReference type="CDD" id="cd19091">
    <property type="entry name" value="AKR_PsAKR"/>
    <property type="match status" value="1"/>
</dbReference>
<gene>
    <name evidence="3" type="ORF">ABV408_08410</name>
</gene>
<evidence type="ECO:0000313" key="3">
    <source>
        <dbReference type="EMBL" id="XCJ81186.1"/>
    </source>
</evidence>